<accession>A0A9X4KKD5</accession>
<dbReference type="EMBL" id="JAPDHZ010000004">
    <property type="protein sequence ID" value="MDG0793633.1"/>
    <property type="molecule type" value="Genomic_DNA"/>
</dbReference>
<organism evidence="2 3">
    <name type="scientific">Cohnella ginsengisoli</name>
    <dbReference type="NCBI Taxonomy" id="425004"/>
    <lineage>
        <taxon>Bacteria</taxon>
        <taxon>Bacillati</taxon>
        <taxon>Bacillota</taxon>
        <taxon>Bacilli</taxon>
        <taxon>Bacillales</taxon>
        <taxon>Paenibacillaceae</taxon>
        <taxon>Cohnella</taxon>
    </lineage>
</organism>
<name>A0A9X4KKD5_9BACL</name>
<dbReference type="AlphaFoldDB" id="A0A9X4KKD5"/>
<evidence type="ECO:0000256" key="1">
    <source>
        <dbReference type="SAM" id="MobiDB-lite"/>
    </source>
</evidence>
<evidence type="ECO:0000313" key="3">
    <source>
        <dbReference type="Proteomes" id="UP001153387"/>
    </source>
</evidence>
<feature type="compositionally biased region" description="Polar residues" evidence="1">
    <location>
        <begin position="125"/>
        <end position="137"/>
    </location>
</feature>
<dbReference type="RefSeq" id="WP_277567378.1">
    <property type="nucleotide sequence ID" value="NZ_JAPDHZ010000004.1"/>
</dbReference>
<gene>
    <name evidence="2" type="ORF">OMP38_24480</name>
</gene>
<proteinExistence type="predicted"/>
<comment type="caution">
    <text evidence="2">The sequence shown here is derived from an EMBL/GenBank/DDBJ whole genome shotgun (WGS) entry which is preliminary data.</text>
</comment>
<keyword evidence="3" id="KW-1185">Reference proteome</keyword>
<protein>
    <submittedName>
        <fullName evidence="2">Uncharacterized protein</fullName>
    </submittedName>
</protein>
<sequence length="260" mass="26868">MSAASAPIGSDTKLGASRLSIGYALLSRLGLPDDGRDHTLTLRHGGLSRRLAVRSPANLFEGGLNLHPDTVRALKLRTGKTYKLSYDQRIKELVVTPTGVGQGKGDANRSGGTNRSGGAHRSGGAQRSGSTSRSAGVNRSAGAKAANRSGGAKAANRSGGASDGHRSPGVPAFNPPAPAKNRSAGAARKRPAHPSIAREKTRKPVPLAAPRDDRRPTSRAAKPIRQKRSSSDPAPVFHAAKRGASGPVATPKPYMPKGRA</sequence>
<feature type="region of interest" description="Disordered" evidence="1">
    <location>
        <begin position="97"/>
        <end position="260"/>
    </location>
</feature>
<evidence type="ECO:0000313" key="2">
    <source>
        <dbReference type="EMBL" id="MDG0793633.1"/>
    </source>
</evidence>
<dbReference type="Proteomes" id="UP001153387">
    <property type="component" value="Unassembled WGS sequence"/>
</dbReference>
<reference evidence="2 3" key="1">
    <citation type="submission" date="2022-10" db="EMBL/GenBank/DDBJ databases">
        <title>Comparative genomic analysis of Cohnella hashimotonis sp. nov., isolated from the International Space Station.</title>
        <authorList>
            <person name="Simpson A."/>
            <person name="Venkateswaran K."/>
        </authorList>
    </citation>
    <scope>NUCLEOTIDE SEQUENCE [LARGE SCALE GENOMIC DNA]</scope>
    <source>
        <strain evidence="2 3">DSM 18997</strain>
    </source>
</reference>